<gene>
    <name evidence="1" type="ORF">D9758_005711</name>
</gene>
<protein>
    <submittedName>
        <fullName evidence="1">Uncharacterized protein</fullName>
    </submittedName>
</protein>
<keyword evidence="2" id="KW-1185">Reference proteome</keyword>
<dbReference type="Proteomes" id="UP000559256">
    <property type="component" value="Unassembled WGS sequence"/>
</dbReference>
<name>A0A8H5GKB2_9AGAR</name>
<evidence type="ECO:0000313" key="1">
    <source>
        <dbReference type="EMBL" id="KAF5366314.1"/>
    </source>
</evidence>
<reference evidence="1 2" key="1">
    <citation type="journal article" date="2020" name="ISME J.">
        <title>Uncovering the hidden diversity of litter-decomposition mechanisms in mushroom-forming fungi.</title>
        <authorList>
            <person name="Floudas D."/>
            <person name="Bentzer J."/>
            <person name="Ahren D."/>
            <person name="Johansson T."/>
            <person name="Persson P."/>
            <person name="Tunlid A."/>
        </authorList>
    </citation>
    <scope>NUCLEOTIDE SEQUENCE [LARGE SCALE GENOMIC DNA]</scope>
    <source>
        <strain evidence="1 2">CBS 291.85</strain>
    </source>
</reference>
<evidence type="ECO:0000313" key="2">
    <source>
        <dbReference type="Proteomes" id="UP000559256"/>
    </source>
</evidence>
<comment type="caution">
    <text evidence="1">The sequence shown here is derived from an EMBL/GenBank/DDBJ whole genome shotgun (WGS) entry which is preliminary data.</text>
</comment>
<proteinExistence type="predicted"/>
<organism evidence="1 2">
    <name type="scientific">Tetrapyrgos nigripes</name>
    <dbReference type="NCBI Taxonomy" id="182062"/>
    <lineage>
        <taxon>Eukaryota</taxon>
        <taxon>Fungi</taxon>
        <taxon>Dikarya</taxon>
        <taxon>Basidiomycota</taxon>
        <taxon>Agaricomycotina</taxon>
        <taxon>Agaricomycetes</taxon>
        <taxon>Agaricomycetidae</taxon>
        <taxon>Agaricales</taxon>
        <taxon>Marasmiineae</taxon>
        <taxon>Marasmiaceae</taxon>
        <taxon>Tetrapyrgos</taxon>
    </lineage>
</organism>
<sequence length="544" mass="62793">MSTLFTNALFRAHQENNIRGIVNDALQRIRTIRAPPDSEKQQQDEEYLLALLGPVYTGTERKKILDFLNRTIYPLPLRPTLSRSNLSGWNISDYLSFFLSHGGVGNERIAVGTIPSQTTPEFLLAKNGPVSGEDKRAADRLRKLLLEPSYSWETGHIVAHIHRFLCDVAFWQCWESIYMLLLEIGMRMTPLQKGDDPLGELEEEIREALHRRERDIKNGSYNKAERVACRSKHIGELFPRLDEEALEIFFPLIFPSLDLSLYQFTGDIFHLLGALLTILLEEIHPGLAKGEEPGTPIRLSEKNVRIFTAFVFLADIVSTSFLARLAYDVVQPGVPQNIDTHIRRIMRLKKLTHLFPALRSISIYVLGFKDMYTKIHTTYLDANDIIFRWAEARSHKSVTIMEPFGLELTHLQNQSKKNDPDYQRSLRLDPEIKIILYLMSHQHIYAPPRGKLSVCIGSSSLMSWVSWQWVWEFWRNDNLFFTIPSIIEHAQEDIEKTRVWELPTTNVVKEYRLNDEFIEAIFEVNKTVSKAVRQELESLEASSS</sequence>
<dbReference type="AlphaFoldDB" id="A0A8H5GKB2"/>
<accession>A0A8H5GKB2</accession>
<dbReference type="EMBL" id="JAACJM010000024">
    <property type="protein sequence ID" value="KAF5366314.1"/>
    <property type="molecule type" value="Genomic_DNA"/>
</dbReference>